<dbReference type="EMBL" id="JBHMEW010000008">
    <property type="protein sequence ID" value="MFB9210466.1"/>
    <property type="molecule type" value="Genomic_DNA"/>
</dbReference>
<feature type="signal peptide" evidence="3">
    <location>
        <begin position="1"/>
        <end position="19"/>
    </location>
</feature>
<dbReference type="SUPFAM" id="SSF53822">
    <property type="entry name" value="Periplasmic binding protein-like I"/>
    <property type="match status" value="1"/>
</dbReference>
<dbReference type="InterPro" id="IPR011990">
    <property type="entry name" value="TPR-like_helical_dom_sf"/>
</dbReference>
<dbReference type="Gene3D" id="3.40.50.2300">
    <property type="match status" value="2"/>
</dbReference>
<dbReference type="InterPro" id="IPR028082">
    <property type="entry name" value="Peripla_BP_I"/>
</dbReference>
<evidence type="ECO:0000313" key="6">
    <source>
        <dbReference type="Proteomes" id="UP001589654"/>
    </source>
</evidence>
<gene>
    <name evidence="5" type="ORF">ACFFUR_01490</name>
</gene>
<dbReference type="InterPro" id="IPR028081">
    <property type="entry name" value="Leu-bd"/>
</dbReference>
<evidence type="ECO:0000256" key="2">
    <source>
        <dbReference type="ARBA" id="ARBA00022729"/>
    </source>
</evidence>
<evidence type="ECO:0000313" key="5">
    <source>
        <dbReference type="EMBL" id="MFB9210466.1"/>
    </source>
</evidence>
<feature type="chain" id="PRO_5046083558" evidence="3">
    <location>
        <begin position="20"/>
        <end position="554"/>
    </location>
</feature>
<keyword evidence="2 3" id="KW-0732">Signal</keyword>
<dbReference type="Pfam" id="PF13458">
    <property type="entry name" value="Peripla_BP_6"/>
    <property type="match status" value="1"/>
</dbReference>
<dbReference type="CDD" id="cd06268">
    <property type="entry name" value="PBP1_ABC_transporter_LIVBP-like"/>
    <property type="match status" value="1"/>
</dbReference>
<comment type="caution">
    <text evidence="5">The sequence shown here is derived from an EMBL/GenBank/DDBJ whole genome shotgun (WGS) entry which is preliminary data.</text>
</comment>
<dbReference type="RefSeq" id="WP_290246721.1">
    <property type="nucleotide sequence ID" value="NZ_JAUFQT010000001.1"/>
</dbReference>
<evidence type="ECO:0000256" key="3">
    <source>
        <dbReference type="SAM" id="SignalP"/>
    </source>
</evidence>
<dbReference type="Proteomes" id="UP001589654">
    <property type="component" value="Unassembled WGS sequence"/>
</dbReference>
<comment type="similarity">
    <text evidence="1">Belongs to the leucine-binding protein family.</text>
</comment>
<organism evidence="5 6">
    <name type="scientific">Echinicola jeungdonensis</name>
    <dbReference type="NCBI Taxonomy" id="709343"/>
    <lineage>
        <taxon>Bacteria</taxon>
        <taxon>Pseudomonadati</taxon>
        <taxon>Bacteroidota</taxon>
        <taxon>Cytophagia</taxon>
        <taxon>Cytophagales</taxon>
        <taxon>Cyclobacteriaceae</taxon>
        <taxon>Echinicola</taxon>
    </lineage>
</organism>
<feature type="domain" description="Leucine-binding protein" evidence="4">
    <location>
        <begin position="236"/>
        <end position="501"/>
    </location>
</feature>
<evidence type="ECO:0000259" key="4">
    <source>
        <dbReference type="Pfam" id="PF13458"/>
    </source>
</evidence>
<accession>A0ABV5J0Y4</accession>
<name>A0ABV5J0Y4_9BACT</name>
<protein>
    <submittedName>
        <fullName evidence="5">ABC transporter substrate-binding protein</fullName>
    </submittedName>
</protein>
<sequence length="554" mass="64076">MKQLIGFLMAFFVSASLMAQEATPEYRRAKQMIENGNSEAAMGLLRPYLDYREYGELALYARYHFARAAFQNRQYALSQATLSQLVNEYNWEKEDDARYLLALNYFNQKEYFDALTVLNKIRDAALKEEGQKASYDYLKGNVSVSFLVAHWNTFKDNKGYSKVLLEKLEQQTVMSNSEKRVFRELQEMKQEELQIPTSQNIKNNILEVAIILPFNYQGGTGVRNIEGNNFVFELYQGISMAIEEAKKRGEQLTVRTFDSERNEGVVRKILDDPFFQVADIIIGPIYPEETSVVANFAESNQIPYINPLSNIKDQFDGMDYSYLFRPSTGGIVQRVLEFCRNKNIGNKVALAYSGSTRDELMAGQFVKEAKNRGYEITYNRKVNSNNIRDFLEDVGIREDTVYNADMVVIFSDDPYIASPTFSLLESLTTDIPIMVMDSWLYFNFVNFEMLGGNDFHYIGNNTIKMDKESVSDFREKFFEKFQTYPNINAYLGYELMDWVAHSLNNRLGFDFRNNLNQLGDQQGTLSFGLNFSYSQYNQHIPILKMNQGKLEEIK</sequence>
<reference evidence="5 6" key="1">
    <citation type="submission" date="2024-09" db="EMBL/GenBank/DDBJ databases">
        <authorList>
            <person name="Sun Q."/>
            <person name="Mori K."/>
        </authorList>
    </citation>
    <scope>NUCLEOTIDE SEQUENCE [LARGE SCALE GENOMIC DNA]</scope>
    <source>
        <strain evidence="5 6">CECT 7682</strain>
    </source>
</reference>
<dbReference type="Gene3D" id="1.25.40.10">
    <property type="entry name" value="Tetratricopeptide repeat domain"/>
    <property type="match status" value="1"/>
</dbReference>
<evidence type="ECO:0000256" key="1">
    <source>
        <dbReference type="ARBA" id="ARBA00010062"/>
    </source>
</evidence>
<proteinExistence type="inferred from homology"/>
<keyword evidence="6" id="KW-1185">Reference proteome</keyword>